<reference evidence="2 3" key="1">
    <citation type="journal article" date="2014" name="Int. J. Syst. Evol. Microbiol.">
        <title>Thermococcus paralvinellae sp. nov. and Thermococcus cleftensis sp. nov. of hyperthermophilic heterotrophs from deep-sea hydrothermal vents.</title>
        <authorList>
            <person name="Hensley S.A."/>
            <person name="Jung J.H."/>
            <person name="Park C.S."/>
            <person name="Holden J.F."/>
        </authorList>
    </citation>
    <scope>NUCLEOTIDE SEQUENCE [LARGE SCALE GENOMIC DNA]</scope>
    <source>
        <strain evidence="2 3">ES1</strain>
    </source>
</reference>
<dbReference type="SUPFAM" id="SSF56524">
    <property type="entry name" value="Oxidoreductase molybdopterin-binding domain"/>
    <property type="match status" value="2"/>
</dbReference>
<dbReference type="GO" id="GO:0043546">
    <property type="term" value="F:molybdopterin cofactor binding"/>
    <property type="evidence" value="ECO:0007669"/>
    <property type="project" value="TreeGrafter"/>
</dbReference>
<dbReference type="AlphaFoldDB" id="W0I0G0"/>
<dbReference type="GO" id="GO:0020037">
    <property type="term" value="F:heme binding"/>
    <property type="evidence" value="ECO:0007669"/>
    <property type="project" value="TreeGrafter"/>
</dbReference>
<dbReference type="Gene3D" id="3.90.420.10">
    <property type="entry name" value="Oxidoreductase, molybdopterin-binding domain"/>
    <property type="match status" value="2"/>
</dbReference>
<name>W0I0G0_9EURY</name>
<dbReference type="InterPro" id="IPR000572">
    <property type="entry name" value="OxRdtase_Mopterin-bd_dom"/>
</dbReference>
<dbReference type="STRING" id="582419.TES1_0082"/>
<evidence type="ECO:0000313" key="3">
    <source>
        <dbReference type="Proteomes" id="UP000019027"/>
    </source>
</evidence>
<dbReference type="InterPro" id="IPR036374">
    <property type="entry name" value="OxRdtase_Mopterin-bd_sf"/>
</dbReference>
<dbReference type="PROSITE" id="PS51257">
    <property type="entry name" value="PROKAR_LIPOPROTEIN"/>
    <property type="match status" value="1"/>
</dbReference>
<gene>
    <name evidence="2" type="ORF">TES1_0082</name>
</gene>
<dbReference type="GO" id="GO:0008482">
    <property type="term" value="F:sulfite oxidase activity"/>
    <property type="evidence" value="ECO:0007669"/>
    <property type="project" value="TreeGrafter"/>
</dbReference>
<dbReference type="PANTHER" id="PTHR19372">
    <property type="entry name" value="SULFITE REDUCTASE"/>
    <property type="match status" value="1"/>
</dbReference>
<proteinExistence type="predicted"/>
<organism evidence="2 3">
    <name type="scientific">Thermococcus paralvinellae</name>
    <dbReference type="NCBI Taxonomy" id="582419"/>
    <lineage>
        <taxon>Archaea</taxon>
        <taxon>Methanobacteriati</taxon>
        <taxon>Methanobacteriota</taxon>
        <taxon>Thermococci</taxon>
        <taxon>Thermococcales</taxon>
        <taxon>Thermococcaceae</taxon>
        <taxon>Thermococcus</taxon>
    </lineage>
</organism>
<keyword evidence="3" id="KW-1185">Reference proteome</keyword>
<dbReference type="Proteomes" id="UP000019027">
    <property type="component" value="Chromosome"/>
</dbReference>
<feature type="domain" description="Oxidoreductase molybdopterin-binding" evidence="1">
    <location>
        <begin position="47"/>
        <end position="179"/>
    </location>
</feature>
<dbReference type="Pfam" id="PF00174">
    <property type="entry name" value="Oxidored_molyb"/>
    <property type="match status" value="1"/>
</dbReference>
<dbReference type="EMBL" id="CP006965">
    <property type="protein sequence ID" value="AHF79479.1"/>
    <property type="molecule type" value="Genomic_DNA"/>
</dbReference>
<accession>W0I0G0</accession>
<dbReference type="HOGENOM" id="CLU_982187_0_0_2"/>
<protein>
    <recommendedName>
        <fullName evidence="1">Oxidoreductase molybdopterin-binding domain-containing protein</fullName>
    </recommendedName>
</protein>
<evidence type="ECO:0000313" key="2">
    <source>
        <dbReference type="EMBL" id="AHF79479.1"/>
    </source>
</evidence>
<dbReference type="KEGG" id="ths:TES1_0082"/>
<sequence length="293" mass="32030">MKRFGIALLVLLVFICGCISQETATSPTISSVSSTTASIHSSTTSATQQETFAIEISGLATGRITLEELEALGGVKFNATLVKSTGAKINNTYIGVPLAKVFEKVGVDKSKVKWVKFIAEDGYDVTLSMEDLKNGYLCWWENGELLGPDNGGPVKLVIPDQPGKLWVKWLKEIRLIGDENAVVIHGKTKVTVVVTKEDIEELMKSFGETVTVELKGKNVTFSGIPLKLLLDNARPEDDATKVTFIAKDGYSATLEFEKVYENDKAILTTEFRVVIPGEPTKTWVKDLKEIVIG</sequence>
<dbReference type="PANTHER" id="PTHR19372:SF7">
    <property type="entry name" value="SULFITE OXIDASE, MITOCHONDRIAL"/>
    <property type="match status" value="1"/>
</dbReference>
<evidence type="ECO:0000259" key="1">
    <source>
        <dbReference type="Pfam" id="PF00174"/>
    </source>
</evidence>
<dbReference type="GO" id="GO:0006790">
    <property type="term" value="P:sulfur compound metabolic process"/>
    <property type="evidence" value="ECO:0007669"/>
    <property type="project" value="TreeGrafter"/>
</dbReference>